<protein>
    <recommendedName>
        <fullName evidence="1">Antitoxin epsilon/PezA domain-containing protein</fullName>
    </recommendedName>
</protein>
<feature type="domain" description="Antitoxin epsilon/PezA" evidence="1">
    <location>
        <begin position="10"/>
        <end position="77"/>
    </location>
</feature>
<dbReference type="GO" id="GO:0009636">
    <property type="term" value="P:response to toxic substance"/>
    <property type="evidence" value="ECO:0007669"/>
    <property type="project" value="InterPro"/>
</dbReference>
<dbReference type="RefSeq" id="WP_144398807.1">
    <property type="nucleotide sequence ID" value="NZ_VJXW01000023.1"/>
</dbReference>
<evidence type="ECO:0000259" key="1">
    <source>
        <dbReference type="Pfam" id="PF08998"/>
    </source>
</evidence>
<dbReference type="AlphaFoldDB" id="A0A552UXE8"/>
<evidence type="ECO:0000313" key="2">
    <source>
        <dbReference type="EMBL" id="TRW22888.1"/>
    </source>
</evidence>
<sequence>MEIKDDRFYSEEEVLSEYTAEVLSEFVRYFNDEDLDSNDKTNPFVLIYSALIKEKSRLYGNTVNTMEDLKIIENNFKFSVGILRDVKKVA</sequence>
<proteinExistence type="predicted"/>
<gene>
    <name evidence="2" type="ORF">FL857_10790</name>
</gene>
<dbReference type="InterPro" id="IPR035569">
    <property type="entry name" value="Antitoxin_epsilon/PezA_dom_sf"/>
</dbReference>
<dbReference type="Proteomes" id="UP000319424">
    <property type="component" value="Unassembled WGS sequence"/>
</dbReference>
<dbReference type="Pfam" id="PF08998">
    <property type="entry name" value="Epsilon_antitox"/>
    <property type="match status" value="1"/>
</dbReference>
<dbReference type="GO" id="GO:0031342">
    <property type="term" value="P:negative regulation of cell killing"/>
    <property type="evidence" value="ECO:0007669"/>
    <property type="project" value="InterPro"/>
</dbReference>
<name>A0A552UXE8_9FIRM</name>
<dbReference type="InterPro" id="IPR015090">
    <property type="entry name" value="Epsilon_PezA_dom"/>
</dbReference>
<dbReference type="Gene3D" id="1.10.8.130">
    <property type="match status" value="1"/>
</dbReference>
<organism evidence="2 3">
    <name type="scientific">Criibacterium bergeronii</name>
    <dbReference type="NCBI Taxonomy" id="1871336"/>
    <lineage>
        <taxon>Bacteria</taxon>
        <taxon>Bacillati</taxon>
        <taxon>Bacillota</taxon>
        <taxon>Clostridia</taxon>
        <taxon>Peptostreptococcales</taxon>
        <taxon>Filifactoraceae</taxon>
        <taxon>Criibacterium</taxon>
    </lineage>
</organism>
<dbReference type="GO" id="GO:0015643">
    <property type="term" value="F:toxic substance binding"/>
    <property type="evidence" value="ECO:0007669"/>
    <property type="project" value="InterPro"/>
</dbReference>
<accession>A0A552UXE8</accession>
<reference evidence="2 3" key="1">
    <citation type="submission" date="2019-07" db="EMBL/GenBank/DDBJ databases">
        <title>Criibacterium bergeronii gen. nov., sp. nov. isolated from human clinical samples.</title>
        <authorList>
            <person name="Maheux A.F."/>
            <person name="Boudreau D.K."/>
            <person name="Berube E."/>
            <person name="Brodeur S."/>
            <person name="Bernard K.A."/>
            <person name="Abed J.Y."/>
            <person name="Ducrey E."/>
            <person name="Guay E.F."/>
            <person name="Raymond F."/>
            <person name="Corbeil J."/>
            <person name="Domingo M.-C."/>
            <person name="Roy P.H."/>
            <person name="Boissinot M."/>
            <person name="Tocheva E.I."/>
            <person name="Omar R.F."/>
        </authorList>
    </citation>
    <scope>NUCLEOTIDE SEQUENCE [LARGE SCALE GENOMIC DNA]</scope>
    <source>
        <strain evidence="2 3">CCRI-24246</strain>
    </source>
</reference>
<evidence type="ECO:0000313" key="3">
    <source>
        <dbReference type="Proteomes" id="UP000319424"/>
    </source>
</evidence>
<dbReference type="EMBL" id="VJXW01000023">
    <property type="protein sequence ID" value="TRW22888.1"/>
    <property type="molecule type" value="Genomic_DNA"/>
</dbReference>
<comment type="caution">
    <text evidence="2">The sequence shown here is derived from an EMBL/GenBank/DDBJ whole genome shotgun (WGS) entry which is preliminary data.</text>
</comment>